<dbReference type="EMBL" id="JANCLU010000025">
    <property type="protein sequence ID" value="MCP8940693.1"/>
    <property type="molecule type" value="Genomic_DNA"/>
</dbReference>
<feature type="transmembrane region" description="Helical" evidence="2">
    <location>
        <begin position="24"/>
        <end position="49"/>
    </location>
</feature>
<evidence type="ECO:0000313" key="3">
    <source>
        <dbReference type="EMBL" id="MCP8940693.1"/>
    </source>
</evidence>
<dbReference type="PANTHER" id="PTHR30105">
    <property type="entry name" value="UNCHARACTERIZED YIBQ-RELATED"/>
    <property type="match status" value="1"/>
</dbReference>
<name>A0ABT1LHU8_9HYPH</name>
<dbReference type="InterPro" id="IPR006837">
    <property type="entry name" value="Divergent_DAC"/>
</dbReference>
<evidence type="ECO:0000313" key="4">
    <source>
        <dbReference type="Proteomes" id="UP001205890"/>
    </source>
</evidence>
<keyword evidence="4" id="KW-1185">Reference proteome</keyword>
<organism evidence="3 4">
    <name type="scientific">Alsobacter ponti</name>
    <dbReference type="NCBI Taxonomy" id="2962936"/>
    <lineage>
        <taxon>Bacteria</taxon>
        <taxon>Pseudomonadati</taxon>
        <taxon>Pseudomonadota</taxon>
        <taxon>Alphaproteobacteria</taxon>
        <taxon>Hyphomicrobiales</taxon>
        <taxon>Alsobacteraceae</taxon>
        <taxon>Alsobacter</taxon>
    </lineage>
</organism>
<protein>
    <submittedName>
        <fullName evidence="3">Divergent polysaccharide deacetylase family protein</fullName>
    </submittedName>
</protein>
<evidence type="ECO:0000256" key="1">
    <source>
        <dbReference type="SAM" id="MobiDB-lite"/>
    </source>
</evidence>
<feature type="region of interest" description="Disordered" evidence="1">
    <location>
        <begin position="70"/>
        <end position="91"/>
    </location>
</feature>
<keyword evidence="2" id="KW-1133">Transmembrane helix</keyword>
<dbReference type="PANTHER" id="PTHR30105:SF2">
    <property type="entry name" value="DIVERGENT POLYSACCHARIDE DEACETYLASE SUPERFAMILY"/>
    <property type="match status" value="1"/>
</dbReference>
<dbReference type="SUPFAM" id="SSF88713">
    <property type="entry name" value="Glycoside hydrolase/deacetylase"/>
    <property type="match status" value="1"/>
</dbReference>
<comment type="caution">
    <text evidence="3">The sequence shown here is derived from an EMBL/GenBank/DDBJ whole genome shotgun (WGS) entry which is preliminary data.</text>
</comment>
<dbReference type="Proteomes" id="UP001205890">
    <property type="component" value="Unassembled WGS sequence"/>
</dbReference>
<evidence type="ECO:0000256" key="2">
    <source>
        <dbReference type="SAM" id="Phobius"/>
    </source>
</evidence>
<keyword evidence="2" id="KW-0812">Transmembrane</keyword>
<reference evidence="3 4" key="1">
    <citation type="submission" date="2022-07" db="EMBL/GenBank/DDBJ databases">
        <authorList>
            <person name="Li W.-J."/>
            <person name="Deng Q.-Q."/>
        </authorList>
    </citation>
    <scope>NUCLEOTIDE SEQUENCE [LARGE SCALE GENOMIC DNA]</scope>
    <source>
        <strain evidence="3 4">SYSU M60028</strain>
    </source>
</reference>
<dbReference type="Pfam" id="PF04748">
    <property type="entry name" value="Polysacc_deac_2"/>
    <property type="match status" value="1"/>
</dbReference>
<dbReference type="RefSeq" id="WP_254745706.1">
    <property type="nucleotide sequence ID" value="NZ_JANCLU010000025.1"/>
</dbReference>
<dbReference type="InterPro" id="IPR011330">
    <property type="entry name" value="Glyco_hydro/deAcase_b/a-brl"/>
</dbReference>
<dbReference type="Gene3D" id="3.20.20.370">
    <property type="entry name" value="Glycoside hydrolase/deacetylase"/>
    <property type="match status" value="1"/>
</dbReference>
<sequence>MTLGQNDLTRPLGLETNARKPRRLGLAASQVFVLAVAGLFLLLAGWLALNRDPFAGEPFAVARVERRATPAPAPAAPAQPERSGSPDRTTAAELEARSGVSVVRGGGEAPQGVVIHVPAEVKLAPAPDPRLVERVGPYALPRVGADGARPVEVYARPAPPASGKLAGRIAVVVNGLGVSASLTADALARLPGEVTLGFSPYGAEIDRQVARARAEGHEVLLQTPMEPFDYPASDPGPHTLTVAGAPDETLERLRWVMARFPGYIGLSNAMGAKFTASEAALAPVLREIGARGLAFLDDGSSPRSLVSTLAPAAKAPAARADLTLDAPAQASAIDAQLARLEAIARDKGTAIAVASPLPLSVERIALWAQTLEAKGLQLVPVSAVILKPGRT</sequence>
<keyword evidence="2" id="KW-0472">Membrane</keyword>
<gene>
    <name evidence="3" type="ORF">NK718_19375</name>
</gene>
<dbReference type="CDD" id="cd10936">
    <property type="entry name" value="CE4_DAC2"/>
    <property type="match status" value="1"/>
</dbReference>
<accession>A0ABT1LHU8</accession>
<proteinExistence type="predicted"/>